<sequence length="207" mass="22942">MESNAEKVPRRDFLAKSFAAAAGLILPATAGATAVQLFSPEYHYPKKPGEGRILRRIYLTREASKWHAAERADFILWDKDGRIDAEGYKRLCWFLRDVRSSRIVQVDMRLAALITSVQSHFWFNQGIHGYYHLTSGYRSWVTNDQTEGAAADSGHVYAGAADGWLDGVSVEDLAGVALSLKAGGVGLYKKRGFVHTDVVGKPNLWKA</sequence>
<protein>
    <recommendedName>
        <fullName evidence="11">Murein endopeptidase K</fullName>
    </recommendedName>
</protein>
<dbReference type="PANTHER" id="PTHR37425">
    <property type="match status" value="1"/>
</dbReference>
<keyword evidence="9" id="KW-0961">Cell wall biogenesis/degradation</keyword>
<dbReference type="InterPro" id="IPR010275">
    <property type="entry name" value="MepK"/>
</dbReference>
<evidence type="ECO:0000256" key="6">
    <source>
        <dbReference type="ARBA" id="ARBA00022801"/>
    </source>
</evidence>
<dbReference type="PROSITE" id="PS51318">
    <property type="entry name" value="TAT"/>
    <property type="match status" value="1"/>
</dbReference>
<dbReference type="PANTHER" id="PTHR37425:SF1">
    <property type="entry name" value="OUTER MEMBRANE PROTEIN"/>
    <property type="match status" value="1"/>
</dbReference>
<comment type="caution">
    <text evidence="12">The sequence shown here is derived from an EMBL/GenBank/DDBJ whole genome shotgun (WGS) entry which is preliminary data.</text>
</comment>
<evidence type="ECO:0000256" key="5">
    <source>
        <dbReference type="ARBA" id="ARBA00022729"/>
    </source>
</evidence>
<proteinExistence type="inferred from homology"/>
<evidence type="ECO:0000313" key="13">
    <source>
        <dbReference type="Proteomes" id="UP000646911"/>
    </source>
</evidence>
<keyword evidence="13" id="KW-1185">Reference proteome</keyword>
<comment type="pathway">
    <text evidence="2">Cell wall biogenesis; cell wall polysaccharide biosynthesis.</text>
</comment>
<organism evidence="12 13">
    <name type="scientific">Undibacterium umbellatum</name>
    <dbReference type="NCBI Taxonomy" id="2762300"/>
    <lineage>
        <taxon>Bacteria</taxon>
        <taxon>Pseudomonadati</taxon>
        <taxon>Pseudomonadota</taxon>
        <taxon>Betaproteobacteria</taxon>
        <taxon>Burkholderiales</taxon>
        <taxon>Oxalobacteraceae</taxon>
        <taxon>Undibacterium</taxon>
    </lineage>
</organism>
<dbReference type="Proteomes" id="UP000646911">
    <property type="component" value="Unassembled WGS sequence"/>
</dbReference>
<evidence type="ECO:0000256" key="1">
    <source>
        <dbReference type="ARBA" id="ARBA00001947"/>
    </source>
</evidence>
<evidence type="ECO:0000256" key="8">
    <source>
        <dbReference type="ARBA" id="ARBA00023049"/>
    </source>
</evidence>
<evidence type="ECO:0000256" key="4">
    <source>
        <dbReference type="ARBA" id="ARBA00022723"/>
    </source>
</evidence>
<name>A0ABR6ZGT3_9BURK</name>
<evidence type="ECO:0000256" key="7">
    <source>
        <dbReference type="ARBA" id="ARBA00022833"/>
    </source>
</evidence>
<keyword evidence="8" id="KW-0482">Metalloprotease</keyword>
<evidence type="ECO:0000256" key="3">
    <source>
        <dbReference type="ARBA" id="ARBA00022670"/>
    </source>
</evidence>
<accession>A0ABR6ZGT3</accession>
<dbReference type="InterPro" id="IPR006311">
    <property type="entry name" value="TAT_signal"/>
</dbReference>
<dbReference type="Gene3D" id="3.30.1380.10">
    <property type="match status" value="1"/>
</dbReference>
<comment type="cofactor">
    <cofactor evidence="1">
        <name>Zn(2+)</name>
        <dbReference type="ChEBI" id="CHEBI:29105"/>
    </cofactor>
</comment>
<evidence type="ECO:0000256" key="11">
    <source>
        <dbReference type="ARBA" id="ARBA00093666"/>
    </source>
</evidence>
<reference evidence="12 13" key="1">
    <citation type="submission" date="2020-08" db="EMBL/GenBank/DDBJ databases">
        <title>Novel species isolated from subtropical streams in China.</title>
        <authorList>
            <person name="Lu H."/>
        </authorList>
    </citation>
    <scope>NUCLEOTIDE SEQUENCE [LARGE SCALE GENOMIC DNA]</scope>
    <source>
        <strain evidence="12 13">NL8W</strain>
    </source>
</reference>
<keyword evidence="5" id="KW-0732">Signal</keyword>
<dbReference type="InterPro" id="IPR009045">
    <property type="entry name" value="Zn_M74/Hedgehog-like"/>
</dbReference>
<keyword evidence="4" id="KW-0479">Metal-binding</keyword>
<dbReference type="RefSeq" id="WP_186956355.1">
    <property type="nucleotide sequence ID" value="NZ_JACOFX010000019.1"/>
</dbReference>
<keyword evidence="6" id="KW-0378">Hydrolase</keyword>
<evidence type="ECO:0000256" key="9">
    <source>
        <dbReference type="ARBA" id="ARBA00023316"/>
    </source>
</evidence>
<evidence type="ECO:0000313" key="12">
    <source>
        <dbReference type="EMBL" id="MBC3910781.1"/>
    </source>
</evidence>
<dbReference type="SUPFAM" id="SSF55166">
    <property type="entry name" value="Hedgehog/DD-peptidase"/>
    <property type="match status" value="1"/>
</dbReference>
<dbReference type="Pfam" id="PF05951">
    <property type="entry name" value="Peptidase_M15_2"/>
    <property type="match status" value="1"/>
</dbReference>
<gene>
    <name evidence="12" type="ORF">H8L47_24735</name>
</gene>
<evidence type="ECO:0000256" key="2">
    <source>
        <dbReference type="ARBA" id="ARBA00004776"/>
    </source>
</evidence>
<keyword evidence="3" id="KW-0645">Protease</keyword>
<evidence type="ECO:0000256" key="10">
    <source>
        <dbReference type="ARBA" id="ARBA00093448"/>
    </source>
</evidence>
<keyword evidence="7" id="KW-0862">Zinc</keyword>
<comment type="similarity">
    <text evidence="10">Belongs to the peptidase M15 family.</text>
</comment>
<dbReference type="EMBL" id="JACOFX010000019">
    <property type="protein sequence ID" value="MBC3910781.1"/>
    <property type="molecule type" value="Genomic_DNA"/>
</dbReference>